<evidence type="ECO:0000313" key="2">
    <source>
        <dbReference type="EMBL" id="CCW36229.1"/>
    </source>
</evidence>
<dbReference type="RefSeq" id="WP_016483743.1">
    <property type="nucleotide sequence ID" value="NC_021487.1"/>
</dbReference>
<dbReference type="PATRIC" id="fig|1303518.3.peg.2526"/>
<dbReference type="AlphaFoldDB" id="S0EWT6"/>
<feature type="domain" description="PAS" evidence="1">
    <location>
        <begin position="61"/>
        <end position="115"/>
    </location>
</feature>
<name>S0EWT6_CHTCT</name>
<accession>S0EWT6</accession>
<keyword evidence="3" id="KW-1185">Reference proteome</keyword>
<evidence type="ECO:0000313" key="3">
    <source>
        <dbReference type="Proteomes" id="UP000014227"/>
    </source>
</evidence>
<dbReference type="InParanoid" id="S0EWT6"/>
<dbReference type="KEGG" id="ccz:CCALI_02425"/>
<dbReference type="InterPro" id="IPR000014">
    <property type="entry name" value="PAS"/>
</dbReference>
<dbReference type="HOGENOM" id="CLU_1452039_0_0_0"/>
<dbReference type="InterPro" id="IPR035965">
    <property type="entry name" value="PAS-like_dom_sf"/>
</dbReference>
<dbReference type="EMBL" id="HF951689">
    <property type="protein sequence ID" value="CCW36229.1"/>
    <property type="molecule type" value="Genomic_DNA"/>
</dbReference>
<dbReference type="Proteomes" id="UP000014227">
    <property type="component" value="Chromosome I"/>
</dbReference>
<reference evidence="3" key="1">
    <citation type="submission" date="2013-03" db="EMBL/GenBank/DDBJ databases">
        <title>Genome sequence of Chthonomonas calidirosea, the first sequenced genome from the Armatimonadetes phylum (formally candidate division OP10).</title>
        <authorList>
            <person name="Lee K.C.Y."/>
            <person name="Morgan X.C."/>
            <person name="Dunfield P.F."/>
            <person name="Tamas I."/>
            <person name="Houghton K.M."/>
            <person name="Vyssotski M."/>
            <person name="Ryan J.L.J."/>
            <person name="Lagutin K."/>
            <person name="McDonald I.R."/>
            <person name="Stott M.B."/>
        </authorList>
    </citation>
    <scope>NUCLEOTIDE SEQUENCE [LARGE SCALE GENOMIC DNA]</scope>
    <source>
        <strain evidence="3">DSM 23976 / ICMP 18418 / T49</strain>
    </source>
</reference>
<evidence type="ECO:0000259" key="1">
    <source>
        <dbReference type="PROSITE" id="PS50112"/>
    </source>
</evidence>
<sequence length="186" mass="20397">MKTSDHSTTSPASRKTAADVASVAVVVANEGNLPKRTPKKGISQAVLQADVEHARRMAGSARETLDWMVERLSLPCFAFDRSAKIVRWNQALALITDLAPQNALECTCADLLHPQVLQHLEAEGLFQAGAPLLARLEVPRCIEGPIKVVKEYTARRLQLIPLHHIPGCIEMVFVLLEPLPCHESGR</sequence>
<gene>
    <name evidence="2" type="ORF">CCALI_02425</name>
</gene>
<dbReference type="STRING" id="454171.CP488_01666"/>
<dbReference type="Gene3D" id="3.30.450.20">
    <property type="entry name" value="PAS domain"/>
    <property type="match status" value="1"/>
</dbReference>
<proteinExistence type="predicted"/>
<dbReference type="PROSITE" id="PS50112">
    <property type="entry name" value="PAS"/>
    <property type="match status" value="1"/>
</dbReference>
<dbReference type="SUPFAM" id="SSF55785">
    <property type="entry name" value="PYP-like sensor domain (PAS domain)"/>
    <property type="match status" value="1"/>
</dbReference>
<protein>
    <recommendedName>
        <fullName evidence="1">PAS domain-containing protein</fullName>
    </recommendedName>
</protein>
<organism evidence="2 3">
    <name type="scientific">Chthonomonas calidirosea (strain DSM 23976 / ICMP 18418 / T49)</name>
    <dbReference type="NCBI Taxonomy" id="1303518"/>
    <lineage>
        <taxon>Bacteria</taxon>
        <taxon>Bacillati</taxon>
        <taxon>Armatimonadota</taxon>
        <taxon>Chthonomonadia</taxon>
        <taxon>Chthonomonadales</taxon>
        <taxon>Chthonomonadaceae</taxon>
        <taxon>Chthonomonas</taxon>
    </lineage>
</organism>